<dbReference type="PROSITE" id="PS51644">
    <property type="entry name" value="HTH_OST"/>
    <property type="match status" value="4"/>
</dbReference>
<dbReference type="InterPro" id="IPR041966">
    <property type="entry name" value="LOTUS-like"/>
</dbReference>
<organism evidence="3 4">
    <name type="scientific">Trichobilharzia regenti</name>
    <name type="common">Nasal bird schistosome</name>
    <dbReference type="NCBI Taxonomy" id="157069"/>
    <lineage>
        <taxon>Eukaryota</taxon>
        <taxon>Metazoa</taxon>
        <taxon>Spiralia</taxon>
        <taxon>Lophotrochozoa</taxon>
        <taxon>Platyhelminthes</taxon>
        <taxon>Trematoda</taxon>
        <taxon>Digenea</taxon>
        <taxon>Strigeidida</taxon>
        <taxon>Schistosomatoidea</taxon>
        <taxon>Schistosomatidae</taxon>
        <taxon>Trichobilharzia</taxon>
    </lineage>
</organism>
<dbReference type="InterPro" id="IPR012677">
    <property type="entry name" value="Nucleotide-bd_a/b_plait_sf"/>
</dbReference>
<feature type="domain" description="HTH OST-type" evidence="2">
    <location>
        <begin position="883"/>
        <end position="955"/>
    </location>
</feature>
<dbReference type="WBParaSite" id="TREG1_230.2">
    <property type="protein sequence ID" value="TREG1_230.2"/>
    <property type="gene ID" value="TREG1_230"/>
</dbReference>
<evidence type="ECO:0000313" key="3">
    <source>
        <dbReference type="Proteomes" id="UP000050795"/>
    </source>
</evidence>
<reference evidence="3" key="1">
    <citation type="submission" date="2022-06" db="EMBL/GenBank/DDBJ databases">
        <authorList>
            <person name="Berger JAMES D."/>
            <person name="Berger JAMES D."/>
        </authorList>
    </citation>
    <scope>NUCLEOTIDE SEQUENCE [LARGE SCALE GENOMIC DNA]</scope>
</reference>
<dbReference type="Gene3D" id="3.30.420.610">
    <property type="entry name" value="LOTUS domain-like"/>
    <property type="match status" value="4"/>
</dbReference>
<protein>
    <recommendedName>
        <fullName evidence="2">HTH OST-type domain-containing protein</fullName>
    </recommendedName>
</protein>
<evidence type="ECO:0000256" key="1">
    <source>
        <dbReference type="SAM" id="MobiDB-lite"/>
    </source>
</evidence>
<dbReference type="Pfam" id="PF12872">
    <property type="entry name" value="OST-HTH"/>
    <property type="match status" value="5"/>
</dbReference>
<dbReference type="Gene3D" id="3.30.70.330">
    <property type="match status" value="1"/>
</dbReference>
<evidence type="ECO:0000313" key="4">
    <source>
        <dbReference type="WBParaSite" id="TREG1_230.1"/>
    </source>
</evidence>
<dbReference type="CDD" id="cd08824">
    <property type="entry name" value="LOTUS"/>
    <property type="match status" value="2"/>
</dbReference>
<reference evidence="4 5" key="2">
    <citation type="submission" date="2023-11" db="UniProtKB">
        <authorList>
            <consortium name="WormBaseParasite"/>
        </authorList>
    </citation>
    <scope>IDENTIFICATION</scope>
</reference>
<sequence>MNTHNTQDMLATDDQATVFHINQCFGNFLNTNATECTPILEICDCQHQNTNSYAHSTLNSIDGQYLVDKSEKLRPKKSSQRNTHICRQNVSCVNRRTKRGHGILKEVSEFESTLSSEQLRSNNFIDLSFTNLDYFITQKEWAKILIDHLKPNIKNILSITMQTRANGNTLAFIRVGSVKDARFAISRFHQKRIGFRRIRVSILDPNRVYNNNSLRLDVISLLRTAFGYSLPLCKFIERFEKRFHREISASDLQRMRDIVEFKESPGSIGDHSVTLNKRAMEINGLQMPNEPVVCRQHCFEGSEDYIRATARCLLPSINIHLNSFREQIVKLLHNHGDCMPLMSFPACYKSEFGDSAIIYSDDTRDKPEVDSGPAGPSNSGGIMDNDDSSSFLKISESEKLVTSTHSDEVVLLNKYSVKMTGDQQYRSSSKQYYNRQGVPLEHLITCVSSVIIRTESNGERYIVYDPNYEIGVMNFGHSVSLPSSLPQSRESLQSGTVFDNLKQLSRELVELIRHQPRCRMLLSKFIPSYHHHFGKQCRIADYGFSKLRELMNALPNVVHIMGSGNMRMLTLSHRVQIRRFTNELIKVLKSQSTKSCRLSDYPIMYKRTYRKEFCITDYGVCYLTDMLSELSDNVVKVTGSGSDTVVSLPKIVQTSEERYRTLMFADEVVDLLSERPRCRLPISKFIPSYHHHFSRQCRVSDYGFTKLADLLEAISNVIQIKEENKEKYISLLPEKHLQIFAEKLLVLLEASPDRRIPINDLTDVYARHHGYALCLEDFNVFSLKELLSKFPHLFYTEFRNEPMLDVIFEELESIVELRKDLPNPRGAMSFGSSNEAIPHDVINPPHYRHTQLQSYSFQNVCNGDHSTEIPSVILLNHFISLRPLIRLAGDLKELLSHSNGKILLVHLCTMYRKHFGVPLKPENYNYRSLVTLLKAMDFVVSIRGRGLQCTVCLCEDFIGRLSYRVAYNTKPKFKDPRNPLSSHENELETLKLLFNPESVFSGKLPMSSPHMLCLPLRPSRSSTPKSEMLYTPTQCYNEPAKPSSEELLHENNSVGAVCCNEMADSKELFYSGIIHPSSSRSFAYRLPYAHYSLSTSGQTGSFTMASGLSSSQYGHYHFSPAPPNRIRHFLVARTNFVGHVDPSSQSAIPFPPNRTRYAYNGKQHLPDCHPPPFSAFNSTTNGSQTHYPTFTILPPNQTSSRNFVVPTSAPTISNIPYAVLPSPQFYPLGVDMTYPAPLSQANHHQTNPQYTGLEFTNQQVAGTDLNVNSIYPAKQFIQSCLCPEKSSNILTPFTAPVKSISLSTSQQRLDELVERLAYGNLHSGVNLVNSRSDRLHDELKITNMVVAAQNAETAHPSNVYHTTNMVDCTQLLSNCFTLSTSNNSYSRIDPFANNALQYSSIHNRNIPTSQPGVVKLPTNNSCMFYNTECANIPVTGWNQTASSSCRYFTGECSKGQITGVVNSNGGVKWPIPMGPSSQANQLLSHDEHKNMQNLLPNKFTEEKILTSSNSSAGFLDGKQSAITEDPFLSESDQLHRASSTVHCFNQPVDYIQNHTNTLAQRNYFQNNNDTQRMKLSQQLSSHTTGLASAFSLQ</sequence>
<feature type="domain" description="HTH OST-type" evidence="2">
    <location>
        <begin position="500"/>
        <end position="575"/>
    </location>
</feature>
<dbReference type="WBParaSite" id="TREG1_230.1">
    <property type="protein sequence ID" value="TREG1_230.1"/>
    <property type="gene ID" value="TREG1_230"/>
</dbReference>
<feature type="domain" description="HTH OST-type" evidence="2">
    <location>
        <begin position="576"/>
        <end position="651"/>
    </location>
</feature>
<feature type="domain" description="HTH OST-type" evidence="2">
    <location>
        <begin position="660"/>
        <end position="734"/>
    </location>
</feature>
<name>A0AA85JL74_TRIRE</name>
<feature type="region of interest" description="Disordered" evidence="1">
    <location>
        <begin position="362"/>
        <end position="386"/>
    </location>
</feature>
<dbReference type="InterPro" id="IPR025605">
    <property type="entry name" value="OST-HTH/LOTUS_dom"/>
</dbReference>
<proteinExistence type="predicted"/>
<evidence type="ECO:0000259" key="2">
    <source>
        <dbReference type="PROSITE" id="PS51644"/>
    </source>
</evidence>
<accession>A0AA85JL74</accession>
<keyword evidence="3" id="KW-1185">Reference proteome</keyword>
<evidence type="ECO:0000313" key="5">
    <source>
        <dbReference type="WBParaSite" id="TREG1_230.2"/>
    </source>
</evidence>
<dbReference type="Proteomes" id="UP000050795">
    <property type="component" value="Unassembled WGS sequence"/>
</dbReference>